<evidence type="ECO:0000313" key="2">
    <source>
        <dbReference type="Proteomes" id="UP000800097"/>
    </source>
</evidence>
<dbReference type="Proteomes" id="UP000800097">
    <property type="component" value="Unassembled WGS sequence"/>
</dbReference>
<sequence>MTWRRTRTMNDACFPQAALSCRCTWVEYYQSGPKLGKQVLEFGAHYMLYNSLRSILIRSCIFSQTSLLLPQENLSLCFFNPVVGQPRPRGQSCKSDSCPTRLNTAPDYFSGPEFFHNPGARTCEIPVCAAMPPVRGRVAAVTSVALSLDSGRWMNQLWRRSR</sequence>
<dbReference type="AlphaFoldDB" id="A0A6A6JWF7"/>
<dbReference type="RefSeq" id="XP_033658469.1">
    <property type="nucleotide sequence ID" value="XM_033793207.1"/>
</dbReference>
<dbReference type="EMBL" id="ML986484">
    <property type="protein sequence ID" value="KAF2280932.1"/>
    <property type="molecule type" value="Genomic_DNA"/>
</dbReference>
<name>A0A6A6JWF7_WESOR</name>
<keyword evidence="2" id="KW-1185">Reference proteome</keyword>
<evidence type="ECO:0000313" key="1">
    <source>
        <dbReference type="EMBL" id="KAF2280932.1"/>
    </source>
</evidence>
<accession>A0A6A6JWF7</accession>
<proteinExistence type="predicted"/>
<gene>
    <name evidence="1" type="ORF">EI97DRAFT_14238</name>
</gene>
<reference evidence="1" key="1">
    <citation type="journal article" date="2020" name="Stud. Mycol.">
        <title>101 Dothideomycetes genomes: a test case for predicting lifestyles and emergence of pathogens.</title>
        <authorList>
            <person name="Haridas S."/>
            <person name="Albert R."/>
            <person name="Binder M."/>
            <person name="Bloem J."/>
            <person name="Labutti K."/>
            <person name="Salamov A."/>
            <person name="Andreopoulos B."/>
            <person name="Baker S."/>
            <person name="Barry K."/>
            <person name="Bills G."/>
            <person name="Bluhm B."/>
            <person name="Cannon C."/>
            <person name="Castanera R."/>
            <person name="Culley D."/>
            <person name="Daum C."/>
            <person name="Ezra D."/>
            <person name="Gonzalez J."/>
            <person name="Henrissat B."/>
            <person name="Kuo A."/>
            <person name="Liang C."/>
            <person name="Lipzen A."/>
            <person name="Lutzoni F."/>
            <person name="Magnuson J."/>
            <person name="Mondo S."/>
            <person name="Nolan M."/>
            <person name="Ohm R."/>
            <person name="Pangilinan J."/>
            <person name="Park H.-J."/>
            <person name="Ramirez L."/>
            <person name="Alfaro M."/>
            <person name="Sun H."/>
            <person name="Tritt A."/>
            <person name="Yoshinaga Y."/>
            <person name="Zwiers L.-H."/>
            <person name="Turgeon B."/>
            <person name="Goodwin S."/>
            <person name="Spatafora J."/>
            <person name="Crous P."/>
            <person name="Grigoriev I."/>
        </authorList>
    </citation>
    <scope>NUCLEOTIDE SEQUENCE</scope>
    <source>
        <strain evidence="1">CBS 379.55</strain>
    </source>
</reference>
<protein>
    <submittedName>
        <fullName evidence="1">Uncharacterized protein</fullName>
    </submittedName>
</protein>
<organism evidence="1 2">
    <name type="scientific">Westerdykella ornata</name>
    <dbReference type="NCBI Taxonomy" id="318751"/>
    <lineage>
        <taxon>Eukaryota</taxon>
        <taxon>Fungi</taxon>
        <taxon>Dikarya</taxon>
        <taxon>Ascomycota</taxon>
        <taxon>Pezizomycotina</taxon>
        <taxon>Dothideomycetes</taxon>
        <taxon>Pleosporomycetidae</taxon>
        <taxon>Pleosporales</taxon>
        <taxon>Sporormiaceae</taxon>
        <taxon>Westerdykella</taxon>
    </lineage>
</organism>
<dbReference type="GeneID" id="54546382"/>